<feature type="transmembrane region" description="Helical" evidence="1">
    <location>
        <begin position="47"/>
        <end position="66"/>
    </location>
</feature>
<evidence type="ECO:0000313" key="2">
    <source>
        <dbReference type="EMBL" id="OAN26797.1"/>
    </source>
</evidence>
<feature type="transmembrane region" description="Helical" evidence="1">
    <location>
        <begin position="78"/>
        <end position="100"/>
    </location>
</feature>
<name>A0A178LB11_9PSED</name>
<evidence type="ECO:0008006" key="4">
    <source>
        <dbReference type="Google" id="ProtNLM"/>
    </source>
</evidence>
<proteinExistence type="predicted"/>
<evidence type="ECO:0000313" key="3">
    <source>
        <dbReference type="Proteomes" id="UP000078356"/>
    </source>
</evidence>
<feature type="transmembrane region" description="Helical" evidence="1">
    <location>
        <begin position="112"/>
        <end position="138"/>
    </location>
</feature>
<organism evidence="2 3">
    <name type="scientific">Pseudomonas oryzihabitans</name>
    <dbReference type="NCBI Taxonomy" id="47885"/>
    <lineage>
        <taxon>Bacteria</taxon>
        <taxon>Pseudomonadati</taxon>
        <taxon>Pseudomonadota</taxon>
        <taxon>Gammaproteobacteria</taxon>
        <taxon>Pseudomonadales</taxon>
        <taxon>Pseudomonadaceae</taxon>
        <taxon>Pseudomonas</taxon>
    </lineage>
</organism>
<gene>
    <name evidence="2" type="ORF">A4V15_22490</name>
</gene>
<protein>
    <recommendedName>
        <fullName evidence="4">MFS transporter</fullName>
    </recommendedName>
</protein>
<reference evidence="2 3" key="1">
    <citation type="submission" date="2016-04" db="EMBL/GenBank/DDBJ databases">
        <title>Draft Genome Sequences of Staphylococcus capitis Strain H36, S. capitis Strain H65, S. cohnii Strain H62, S. hominis Strain H69, Mycobacterium iranicum Strain H39, Plantibacter sp. Strain H53, Pseudomonas oryzihabitans Strain H72, and Microbacterium sp. Strain H83, isolated from residential settings.</title>
        <authorList>
            <person name="Lymperopoulou D."/>
            <person name="Adams R.I."/>
            <person name="Lindow S."/>
            <person name="Coil D.A."/>
            <person name="Jospin G."/>
            <person name="Eisen J.A."/>
        </authorList>
    </citation>
    <scope>NUCLEOTIDE SEQUENCE [LARGE SCALE GENOMIC DNA]</scope>
    <source>
        <strain evidence="2 3">H72</strain>
    </source>
</reference>
<dbReference type="EMBL" id="LWCR01000032">
    <property type="protein sequence ID" value="OAN26797.1"/>
    <property type="molecule type" value="Genomic_DNA"/>
</dbReference>
<comment type="caution">
    <text evidence="2">The sequence shown here is derived from an EMBL/GenBank/DDBJ whole genome shotgun (WGS) entry which is preliminary data.</text>
</comment>
<keyword evidence="1" id="KW-0472">Membrane</keyword>
<sequence length="144" mass="15211">MIAHVFVDTFAMAVTVRALSGLAGAVCSTLGNLYMLQAFPKASLIKGLIPGLGISPLATPIAWQLSPALLELGQSHRLHVFEAGLAMCALAAVVVLKLPVSDRIRVLEPLDFLTFALVALGLAAIGAVLAPGRVLWWFDQPWLG</sequence>
<dbReference type="Proteomes" id="UP000078356">
    <property type="component" value="Unassembled WGS sequence"/>
</dbReference>
<dbReference type="AlphaFoldDB" id="A0A178LB11"/>
<feature type="transmembrane region" description="Helical" evidence="1">
    <location>
        <begin position="12"/>
        <end position="35"/>
    </location>
</feature>
<keyword evidence="1" id="KW-1133">Transmembrane helix</keyword>
<keyword evidence="1" id="KW-0812">Transmembrane</keyword>
<evidence type="ECO:0000256" key="1">
    <source>
        <dbReference type="SAM" id="Phobius"/>
    </source>
</evidence>
<accession>A0A178LB11</accession>